<evidence type="ECO:0000259" key="10">
    <source>
        <dbReference type="PROSITE" id="PS50137"/>
    </source>
</evidence>
<keyword evidence="4 9" id="KW-0507">mRNA processing</keyword>
<dbReference type="SUPFAM" id="SSF54768">
    <property type="entry name" value="dsRNA-binding domain-like"/>
    <property type="match status" value="1"/>
</dbReference>
<dbReference type="FunFam" id="1.10.1520.10:FF:000001">
    <property type="entry name" value="Ribonuclease 3"/>
    <property type="match status" value="1"/>
</dbReference>
<comment type="subunit">
    <text evidence="9">Homodimer.</text>
</comment>
<reference evidence="13" key="1">
    <citation type="submission" date="2014-05" db="EMBL/GenBank/DDBJ databases">
        <title>Complete Genome sequence of Neisseria elongata subsp. glycolytica.</title>
        <authorList>
            <person name="Veyrier F.J."/>
            <person name="Taha M.-K."/>
        </authorList>
    </citation>
    <scope>NUCLEOTIDE SEQUENCE [LARGE SCALE GENOMIC DNA]</scope>
    <source>
        <strain evidence="13">ATCC 29315</strain>
    </source>
</reference>
<dbReference type="InterPro" id="IPR011907">
    <property type="entry name" value="RNase_III"/>
</dbReference>
<dbReference type="Gene3D" id="1.10.1520.10">
    <property type="entry name" value="Ribonuclease III domain"/>
    <property type="match status" value="1"/>
</dbReference>
<dbReference type="GO" id="GO:0006397">
    <property type="term" value="P:mRNA processing"/>
    <property type="evidence" value="ECO:0007669"/>
    <property type="project" value="UniProtKB-UniRule"/>
</dbReference>
<comment type="subcellular location">
    <subcellularLocation>
        <location evidence="9">Cytoplasm</location>
    </subcellularLocation>
</comment>
<dbReference type="GO" id="GO:0004525">
    <property type="term" value="F:ribonuclease III activity"/>
    <property type="evidence" value="ECO:0007669"/>
    <property type="project" value="UniProtKB-UniRule"/>
</dbReference>
<evidence type="ECO:0000256" key="3">
    <source>
        <dbReference type="ARBA" id="ARBA00022552"/>
    </source>
</evidence>
<feature type="domain" description="DRBM" evidence="10">
    <location>
        <begin position="171"/>
        <end position="241"/>
    </location>
</feature>
<keyword evidence="9" id="KW-0479">Metal-binding</keyword>
<dbReference type="KEGG" id="nel:NELON_05615"/>
<dbReference type="PATRIC" id="fig|546263.7.peg.1200"/>
<dbReference type="GO" id="GO:0005737">
    <property type="term" value="C:cytoplasm"/>
    <property type="evidence" value="ECO:0007669"/>
    <property type="project" value="UniProtKB-SubCell"/>
</dbReference>
<dbReference type="GO" id="GO:0019843">
    <property type="term" value="F:rRNA binding"/>
    <property type="evidence" value="ECO:0007669"/>
    <property type="project" value="UniProtKB-KW"/>
</dbReference>
<evidence type="ECO:0000259" key="11">
    <source>
        <dbReference type="PROSITE" id="PS50142"/>
    </source>
</evidence>
<dbReference type="PANTHER" id="PTHR11207:SF0">
    <property type="entry name" value="RIBONUCLEASE 3"/>
    <property type="match status" value="1"/>
</dbReference>
<keyword evidence="5 9" id="KW-0540">Nuclease</keyword>
<feature type="binding site" evidence="9">
    <location>
        <position position="130"/>
    </location>
    <ligand>
        <name>Mg(2+)</name>
        <dbReference type="ChEBI" id="CHEBI:18420"/>
    </ligand>
</feature>
<dbReference type="GO" id="GO:0006364">
    <property type="term" value="P:rRNA processing"/>
    <property type="evidence" value="ECO:0007669"/>
    <property type="project" value="UniProtKB-UniRule"/>
</dbReference>
<dbReference type="PANTHER" id="PTHR11207">
    <property type="entry name" value="RIBONUCLEASE III"/>
    <property type="match status" value="1"/>
</dbReference>
<protein>
    <recommendedName>
        <fullName evidence="9">Ribonuclease 3</fullName>
        <ecNumber evidence="9">3.1.26.3</ecNumber>
    </recommendedName>
    <alternativeName>
        <fullName evidence="9">Ribonuclease III</fullName>
        <shortName evidence="9">RNase III</shortName>
    </alternativeName>
</protein>
<accession>A0A0B5CPE3</accession>
<proteinExistence type="inferred from homology"/>
<dbReference type="HAMAP" id="MF_00104">
    <property type="entry name" value="RNase_III"/>
    <property type="match status" value="1"/>
</dbReference>
<dbReference type="GO" id="GO:0010468">
    <property type="term" value="P:regulation of gene expression"/>
    <property type="evidence" value="ECO:0007669"/>
    <property type="project" value="TreeGrafter"/>
</dbReference>
<dbReference type="CDD" id="cd00593">
    <property type="entry name" value="RIBOc"/>
    <property type="match status" value="1"/>
</dbReference>
<feature type="binding site" evidence="9">
    <location>
        <position position="57"/>
    </location>
    <ligand>
        <name>Mg(2+)</name>
        <dbReference type="ChEBI" id="CHEBI:18420"/>
    </ligand>
</feature>
<dbReference type="Proteomes" id="UP000031392">
    <property type="component" value="Chromosome"/>
</dbReference>
<keyword evidence="9" id="KW-0460">Magnesium</keyword>
<reference evidence="12 13" key="2">
    <citation type="journal article" date="2015" name="PLoS Genet.">
        <title>Common Cell Shape Evolution of Two Nasopharyngeal Pathogens.</title>
        <authorList>
            <person name="Veyrier F.J."/>
            <person name="Biais N."/>
            <person name="Morales P."/>
            <person name="Belkacem N."/>
            <person name="Guilhen C."/>
            <person name="Ranjeva S."/>
            <person name="Sismeiro O."/>
            <person name="Pehau-Arnaudet G."/>
            <person name="Rocha E.P."/>
            <person name="Werts C."/>
            <person name="Taha M.K."/>
            <person name="Boneca I.G."/>
        </authorList>
    </citation>
    <scope>NUCLEOTIDE SEQUENCE [LARGE SCALE GENOMIC DNA]</scope>
    <source>
        <strain evidence="12 13">ATCC 29315</strain>
    </source>
</reference>
<dbReference type="GO" id="GO:0008033">
    <property type="term" value="P:tRNA processing"/>
    <property type="evidence" value="ECO:0007669"/>
    <property type="project" value="UniProtKB-KW"/>
</dbReference>
<comment type="similarity">
    <text evidence="2">Belongs to the ribonuclease III family.</text>
</comment>
<keyword evidence="6 9" id="KW-0255">Endonuclease</keyword>
<evidence type="ECO:0000256" key="2">
    <source>
        <dbReference type="ARBA" id="ARBA00010183"/>
    </source>
</evidence>
<dbReference type="Gene3D" id="3.30.160.20">
    <property type="match status" value="1"/>
</dbReference>
<keyword evidence="9" id="KW-0699">rRNA-binding</keyword>
<dbReference type="InterPro" id="IPR014720">
    <property type="entry name" value="dsRBD_dom"/>
</dbReference>
<evidence type="ECO:0000256" key="4">
    <source>
        <dbReference type="ARBA" id="ARBA00022664"/>
    </source>
</evidence>
<comment type="function">
    <text evidence="9">Digests double-stranded RNA. Involved in the processing of primary rRNA transcript to yield the immediate precursors to the large and small rRNAs (23S and 16S). Processes some mRNAs, and tRNAs when they are encoded in the rRNA operon. Processes pre-crRNA and tracrRNA of type II CRISPR loci if present in the organism.</text>
</comment>
<dbReference type="PROSITE" id="PS00517">
    <property type="entry name" value="RNASE_3_1"/>
    <property type="match status" value="1"/>
</dbReference>
<organism evidence="12 13">
    <name type="scientific">Neisseria elongata subsp. glycolytica ATCC 29315</name>
    <dbReference type="NCBI Taxonomy" id="546263"/>
    <lineage>
        <taxon>Bacteria</taxon>
        <taxon>Pseudomonadati</taxon>
        <taxon>Pseudomonadota</taxon>
        <taxon>Betaproteobacteria</taxon>
        <taxon>Neisseriales</taxon>
        <taxon>Neisseriaceae</taxon>
        <taxon>Neisseria</taxon>
    </lineage>
</organism>
<evidence type="ECO:0000256" key="6">
    <source>
        <dbReference type="ARBA" id="ARBA00022759"/>
    </source>
</evidence>
<dbReference type="InterPro" id="IPR000999">
    <property type="entry name" value="RNase_III_dom"/>
</dbReference>
<evidence type="ECO:0000313" key="12">
    <source>
        <dbReference type="EMBL" id="AJE18420.1"/>
    </source>
</evidence>
<dbReference type="SMART" id="SM00535">
    <property type="entry name" value="RIBOc"/>
    <property type="match status" value="1"/>
</dbReference>
<dbReference type="NCBIfam" id="TIGR02191">
    <property type="entry name" value="RNaseIII"/>
    <property type="match status" value="1"/>
</dbReference>
<evidence type="ECO:0000256" key="9">
    <source>
        <dbReference type="HAMAP-Rule" id="MF_00104"/>
    </source>
</evidence>
<keyword evidence="8 9" id="KW-0694">RNA-binding</keyword>
<dbReference type="EMBL" id="CP007726">
    <property type="protein sequence ID" value="AJE18420.1"/>
    <property type="molecule type" value="Genomic_DNA"/>
</dbReference>
<dbReference type="PROSITE" id="PS50137">
    <property type="entry name" value="DS_RBD"/>
    <property type="match status" value="1"/>
</dbReference>
<dbReference type="GO" id="GO:0046872">
    <property type="term" value="F:metal ion binding"/>
    <property type="evidence" value="ECO:0007669"/>
    <property type="project" value="UniProtKB-KW"/>
</dbReference>
<feature type="binding site" evidence="9">
    <location>
        <position position="133"/>
    </location>
    <ligand>
        <name>Mg(2+)</name>
        <dbReference type="ChEBI" id="CHEBI:18420"/>
    </ligand>
</feature>
<evidence type="ECO:0000313" key="13">
    <source>
        <dbReference type="Proteomes" id="UP000031392"/>
    </source>
</evidence>
<keyword evidence="7 9" id="KW-0378">Hydrolase</keyword>
<dbReference type="AlphaFoldDB" id="A0A0B5CPE3"/>
<keyword evidence="13" id="KW-1185">Reference proteome</keyword>
<gene>
    <name evidence="9" type="primary">rnc</name>
    <name evidence="12" type="ORF">NELON_05615</name>
</gene>
<evidence type="ECO:0000256" key="7">
    <source>
        <dbReference type="ARBA" id="ARBA00022801"/>
    </source>
</evidence>
<keyword evidence="9" id="KW-0963">Cytoplasm</keyword>
<sequence length="254" mass="28820">MEKHSGLPTDTEMNPKLHTAALQHIQQKLQYRFKQPELLTRALTHRSYSSRHNERFEFVGDAILNYTIAKMLYDTFLDLPEGRLSRLRANLVNQDTLAEIATELKVGDALLLGNGELKSGGFRRPSILSDAMEAMFAAVSFDTDFNAAEQVVRHLFARRVGSISFDNEGKDAKTMLQEALQARRLALPKYRIEHQEGEGYTARFTVSCDLGELGFITTAEAHSRRAAEQQTAKTAFEWLEQHHPSAKSKRRKNK</sequence>
<dbReference type="PROSITE" id="PS50142">
    <property type="entry name" value="RNASE_3_2"/>
    <property type="match status" value="1"/>
</dbReference>
<comment type="catalytic activity">
    <reaction evidence="1 9">
        <text>Endonucleolytic cleavage to 5'-phosphomonoester.</text>
        <dbReference type="EC" id="3.1.26.3"/>
    </reaction>
</comment>
<dbReference type="Pfam" id="PF14622">
    <property type="entry name" value="Ribonucleas_3_3"/>
    <property type="match status" value="1"/>
</dbReference>
<keyword evidence="3 9" id="KW-0698">rRNA processing</keyword>
<keyword evidence="9" id="KW-0819">tRNA processing</keyword>
<dbReference type="InterPro" id="IPR036389">
    <property type="entry name" value="RNase_III_sf"/>
</dbReference>
<dbReference type="GO" id="GO:0003725">
    <property type="term" value="F:double-stranded RNA binding"/>
    <property type="evidence" value="ECO:0007669"/>
    <property type="project" value="TreeGrafter"/>
</dbReference>
<evidence type="ECO:0000256" key="8">
    <source>
        <dbReference type="ARBA" id="ARBA00022884"/>
    </source>
</evidence>
<dbReference type="SMART" id="SM00358">
    <property type="entry name" value="DSRM"/>
    <property type="match status" value="1"/>
</dbReference>
<dbReference type="SUPFAM" id="SSF69065">
    <property type="entry name" value="RNase III domain-like"/>
    <property type="match status" value="1"/>
</dbReference>
<comment type="cofactor">
    <cofactor evidence="9">
        <name>Mg(2+)</name>
        <dbReference type="ChEBI" id="CHEBI:18420"/>
    </cofactor>
</comment>
<dbReference type="EC" id="3.1.26.3" evidence="9"/>
<name>A0A0B5CPE3_NEIEG</name>
<dbReference type="Pfam" id="PF00035">
    <property type="entry name" value="dsrm"/>
    <property type="match status" value="1"/>
</dbReference>
<feature type="active site" evidence="9">
    <location>
        <position position="133"/>
    </location>
</feature>
<evidence type="ECO:0000256" key="1">
    <source>
        <dbReference type="ARBA" id="ARBA00000109"/>
    </source>
</evidence>
<dbReference type="CDD" id="cd10845">
    <property type="entry name" value="DSRM_RNAse_III_family"/>
    <property type="match status" value="1"/>
</dbReference>
<evidence type="ECO:0000256" key="5">
    <source>
        <dbReference type="ARBA" id="ARBA00022722"/>
    </source>
</evidence>
<dbReference type="HOGENOM" id="CLU_000907_1_1_4"/>
<feature type="active site" evidence="9">
    <location>
        <position position="61"/>
    </location>
</feature>
<feature type="domain" description="RNase III" evidence="11">
    <location>
        <begin position="22"/>
        <end position="144"/>
    </location>
</feature>